<evidence type="ECO:0000259" key="5">
    <source>
        <dbReference type="Pfam" id="PF04542"/>
    </source>
</evidence>
<dbReference type="Pfam" id="PF08281">
    <property type="entry name" value="Sigma70_r4_2"/>
    <property type="match status" value="1"/>
</dbReference>
<evidence type="ECO:0000256" key="1">
    <source>
        <dbReference type="ARBA" id="ARBA00010641"/>
    </source>
</evidence>
<dbReference type="InterPro" id="IPR013325">
    <property type="entry name" value="RNA_pol_sigma_r2"/>
</dbReference>
<dbReference type="GO" id="GO:0006352">
    <property type="term" value="P:DNA-templated transcription initiation"/>
    <property type="evidence" value="ECO:0007669"/>
    <property type="project" value="InterPro"/>
</dbReference>
<dbReference type="EMBL" id="QRYC01000005">
    <property type="protein sequence ID" value="RGU57439.1"/>
    <property type="molecule type" value="Genomic_DNA"/>
</dbReference>
<evidence type="ECO:0000313" key="8">
    <source>
        <dbReference type="Proteomes" id="UP000284243"/>
    </source>
</evidence>
<name>A0A412TUJ1_9BACT</name>
<comment type="similarity">
    <text evidence="1">Belongs to the sigma-70 factor family. ECF subfamily.</text>
</comment>
<dbReference type="InterPro" id="IPR013249">
    <property type="entry name" value="RNA_pol_sigma70_r4_t2"/>
</dbReference>
<feature type="domain" description="RNA polymerase sigma-70 region 2" evidence="5">
    <location>
        <begin position="20"/>
        <end position="85"/>
    </location>
</feature>
<dbReference type="InterPro" id="IPR014284">
    <property type="entry name" value="RNA_pol_sigma-70_dom"/>
</dbReference>
<dbReference type="AlphaFoldDB" id="A0A412TUJ1"/>
<evidence type="ECO:0000313" key="7">
    <source>
        <dbReference type="EMBL" id="RGU57439.1"/>
    </source>
</evidence>
<organism evidence="7 8">
    <name type="scientific">Odoribacter splanchnicus</name>
    <dbReference type="NCBI Taxonomy" id="28118"/>
    <lineage>
        <taxon>Bacteria</taxon>
        <taxon>Pseudomonadati</taxon>
        <taxon>Bacteroidota</taxon>
        <taxon>Bacteroidia</taxon>
        <taxon>Bacteroidales</taxon>
        <taxon>Odoribacteraceae</taxon>
        <taxon>Odoribacter</taxon>
    </lineage>
</organism>
<evidence type="ECO:0000256" key="4">
    <source>
        <dbReference type="ARBA" id="ARBA00023163"/>
    </source>
</evidence>
<gene>
    <name evidence="7" type="ORF">DWW57_05615</name>
</gene>
<dbReference type="Pfam" id="PF04542">
    <property type="entry name" value="Sigma70_r2"/>
    <property type="match status" value="1"/>
</dbReference>
<dbReference type="PANTHER" id="PTHR43133">
    <property type="entry name" value="RNA POLYMERASE ECF-TYPE SIGMA FACTO"/>
    <property type="match status" value="1"/>
</dbReference>
<sequence>MSKYFRIKGIEEDEIFRNLFIDYYPSLISFALYYVGDKTIAEDLVQEVFVKLWETRERWSVVGDFSAYVYQMVRFKCFNYLRAEKIRNEATRSFTEEINITEINNYIAEETFRLVMNSMEDLPPACRTVFSLTLEGYSAKEIAEKLDIAVETVKKQKQIARKILKEKFGKLFLFLPAVLFS</sequence>
<dbReference type="Proteomes" id="UP000284243">
    <property type="component" value="Unassembled WGS sequence"/>
</dbReference>
<dbReference type="Gene3D" id="1.10.10.10">
    <property type="entry name" value="Winged helix-like DNA-binding domain superfamily/Winged helix DNA-binding domain"/>
    <property type="match status" value="1"/>
</dbReference>
<accession>A0A412TUJ1</accession>
<keyword evidence="2" id="KW-0805">Transcription regulation</keyword>
<dbReference type="GO" id="GO:0016987">
    <property type="term" value="F:sigma factor activity"/>
    <property type="evidence" value="ECO:0007669"/>
    <property type="project" value="UniProtKB-KW"/>
</dbReference>
<keyword evidence="4" id="KW-0804">Transcription</keyword>
<evidence type="ECO:0000259" key="6">
    <source>
        <dbReference type="Pfam" id="PF08281"/>
    </source>
</evidence>
<feature type="domain" description="RNA polymerase sigma factor 70 region 4 type 2" evidence="6">
    <location>
        <begin position="114"/>
        <end position="163"/>
    </location>
</feature>
<evidence type="ECO:0000256" key="3">
    <source>
        <dbReference type="ARBA" id="ARBA00023082"/>
    </source>
</evidence>
<dbReference type="SUPFAM" id="SSF88659">
    <property type="entry name" value="Sigma3 and sigma4 domains of RNA polymerase sigma factors"/>
    <property type="match status" value="1"/>
</dbReference>
<keyword evidence="3" id="KW-0731">Sigma factor</keyword>
<comment type="caution">
    <text evidence="7">The sequence shown here is derived from an EMBL/GenBank/DDBJ whole genome shotgun (WGS) entry which is preliminary data.</text>
</comment>
<dbReference type="NCBIfam" id="TIGR02937">
    <property type="entry name" value="sigma70-ECF"/>
    <property type="match status" value="1"/>
</dbReference>
<reference evidence="7 8" key="1">
    <citation type="submission" date="2018-08" db="EMBL/GenBank/DDBJ databases">
        <title>A genome reference for cultivated species of the human gut microbiota.</title>
        <authorList>
            <person name="Zou Y."/>
            <person name="Xue W."/>
            <person name="Luo G."/>
        </authorList>
    </citation>
    <scope>NUCLEOTIDE SEQUENCE [LARGE SCALE GENOMIC DNA]</scope>
    <source>
        <strain evidence="7 8">AF16-14</strain>
    </source>
</reference>
<dbReference type="InterPro" id="IPR014327">
    <property type="entry name" value="RNA_pol_sigma70_bacteroid"/>
</dbReference>
<dbReference type="GO" id="GO:0003677">
    <property type="term" value="F:DNA binding"/>
    <property type="evidence" value="ECO:0007669"/>
    <property type="project" value="InterPro"/>
</dbReference>
<dbReference type="RefSeq" id="WP_022159413.1">
    <property type="nucleotide sequence ID" value="NZ_JADMUD010000011.1"/>
</dbReference>
<dbReference type="NCBIfam" id="TIGR02985">
    <property type="entry name" value="Sig70_bacteroi1"/>
    <property type="match status" value="1"/>
</dbReference>
<proteinExistence type="inferred from homology"/>
<dbReference type="InterPro" id="IPR036388">
    <property type="entry name" value="WH-like_DNA-bd_sf"/>
</dbReference>
<dbReference type="PANTHER" id="PTHR43133:SF46">
    <property type="entry name" value="RNA POLYMERASE SIGMA-70 FACTOR ECF SUBFAMILY"/>
    <property type="match status" value="1"/>
</dbReference>
<dbReference type="Gene3D" id="1.10.1740.10">
    <property type="match status" value="1"/>
</dbReference>
<dbReference type="SUPFAM" id="SSF88946">
    <property type="entry name" value="Sigma2 domain of RNA polymerase sigma factors"/>
    <property type="match status" value="1"/>
</dbReference>
<dbReference type="InterPro" id="IPR039425">
    <property type="entry name" value="RNA_pol_sigma-70-like"/>
</dbReference>
<protein>
    <submittedName>
        <fullName evidence="7">RNA polymerase sigma-70 factor</fullName>
    </submittedName>
</protein>
<dbReference type="InterPro" id="IPR007627">
    <property type="entry name" value="RNA_pol_sigma70_r2"/>
</dbReference>
<evidence type="ECO:0000256" key="2">
    <source>
        <dbReference type="ARBA" id="ARBA00023015"/>
    </source>
</evidence>
<dbReference type="InterPro" id="IPR013324">
    <property type="entry name" value="RNA_pol_sigma_r3/r4-like"/>
</dbReference>